<gene>
    <name evidence="1" type="ORF">QQX04_05600</name>
</gene>
<evidence type="ECO:0000313" key="2">
    <source>
        <dbReference type="Proteomes" id="UP001172738"/>
    </source>
</evidence>
<dbReference type="InterPro" id="IPR046042">
    <property type="entry name" value="DUF6000"/>
</dbReference>
<sequence>MGTVSDELDPVSFELNERCVMPFYGDLMGKNATRLQFDLDLFSRVAAETTDDEVIGLLSADWRPRAVGAWLAIGRSSEAVDQALLDSVESSEGAYSALPLAVAAAFAVPDRAIASLLRYREKDRREQGGAAAFVEAAVAYLGGPIDSISVVPDARADFEQMLAVAVEVAGRVRPRQQ</sequence>
<proteinExistence type="predicted"/>
<organism evidence="1 2">
    <name type="scientific">Demequina zhanjiangensis</name>
    <dbReference type="NCBI Taxonomy" id="3051659"/>
    <lineage>
        <taxon>Bacteria</taxon>
        <taxon>Bacillati</taxon>
        <taxon>Actinomycetota</taxon>
        <taxon>Actinomycetes</taxon>
        <taxon>Micrococcales</taxon>
        <taxon>Demequinaceae</taxon>
        <taxon>Demequina</taxon>
    </lineage>
</organism>
<dbReference type="EMBL" id="JAUHPV010000003">
    <property type="protein sequence ID" value="MDN4472465.1"/>
    <property type="molecule type" value="Genomic_DNA"/>
</dbReference>
<accession>A0ABT8G000</accession>
<keyword evidence="2" id="KW-1185">Reference proteome</keyword>
<dbReference type="Pfam" id="PF19463">
    <property type="entry name" value="DUF6000"/>
    <property type="match status" value="1"/>
</dbReference>
<evidence type="ECO:0000313" key="1">
    <source>
        <dbReference type="EMBL" id="MDN4472465.1"/>
    </source>
</evidence>
<name>A0ABT8G000_9MICO</name>
<dbReference type="RefSeq" id="WP_301127066.1">
    <property type="nucleotide sequence ID" value="NZ_JAUHPV010000003.1"/>
</dbReference>
<reference evidence="1" key="1">
    <citation type="submission" date="2023-06" db="EMBL/GenBank/DDBJ databases">
        <title>SYSU T00b26.</title>
        <authorList>
            <person name="Gao L."/>
            <person name="Fang B.-Z."/>
            <person name="Li W.-J."/>
        </authorList>
    </citation>
    <scope>NUCLEOTIDE SEQUENCE</scope>
    <source>
        <strain evidence="1">SYSU T00b26</strain>
    </source>
</reference>
<dbReference type="Proteomes" id="UP001172738">
    <property type="component" value="Unassembled WGS sequence"/>
</dbReference>
<protein>
    <submittedName>
        <fullName evidence="1">DUF6000 family protein</fullName>
    </submittedName>
</protein>
<comment type="caution">
    <text evidence="1">The sequence shown here is derived from an EMBL/GenBank/DDBJ whole genome shotgun (WGS) entry which is preliminary data.</text>
</comment>